<reference evidence="2" key="1">
    <citation type="submission" date="2017-09" db="EMBL/GenBank/DDBJ databases">
        <authorList>
            <person name="Varghese N."/>
            <person name="Submissions S."/>
        </authorList>
    </citation>
    <scope>NUCLEOTIDE SEQUENCE [LARGE SCALE GENOMIC DNA]</scope>
    <source>
        <strain evidence="2">DSM 29961</strain>
    </source>
</reference>
<dbReference type="RefSeq" id="WP_097126601.1">
    <property type="nucleotide sequence ID" value="NZ_OCNH01000002.1"/>
</dbReference>
<protein>
    <recommendedName>
        <fullName evidence="3">DUF3375 domain-containing protein</fullName>
    </recommendedName>
</protein>
<evidence type="ECO:0000313" key="2">
    <source>
        <dbReference type="Proteomes" id="UP000219452"/>
    </source>
</evidence>
<dbReference type="OrthoDB" id="138803at2"/>
<dbReference type="EMBL" id="OCNH01000002">
    <property type="protein sequence ID" value="SOD89257.1"/>
    <property type="molecule type" value="Genomic_DNA"/>
</dbReference>
<dbReference type="InterPro" id="IPR021804">
    <property type="entry name" value="DUF3375"/>
</dbReference>
<dbReference type="AlphaFoldDB" id="A0A286G133"/>
<keyword evidence="2" id="KW-1185">Reference proteome</keyword>
<dbReference type="Proteomes" id="UP000219452">
    <property type="component" value="Unassembled WGS sequence"/>
</dbReference>
<gene>
    <name evidence="1" type="ORF">SAMN06269250_3002</name>
</gene>
<proteinExistence type="predicted"/>
<name>A0A286G133_9BACT</name>
<evidence type="ECO:0008006" key="3">
    <source>
        <dbReference type="Google" id="ProtNLM"/>
    </source>
</evidence>
<organism evidence="1 2">
    <name type="scientific">Spirosoma fluviale</name>
    <dbReference type="NCBI Taxonomy" id="1597977"/>
    <lineage>
        <taxon>Bacteria</taxon>
        <taxon>Pseudomonadati</taxon>
        <taxon>Bacteroidota</taxon>
        <taxon>Cytophagia</taxon>
        <taxon>Cytophagales</taxon>
        <taxon>Cytophagaceae</taxon>
        <taxon>Spirosoma</taxon>
    </lineage>
</organism>
<sequence length="492" mass="56637">MEAVSNVNYPRYQSFFNADRTPVPIKVLRSRNPALVLCFLQEAFKTENYSPALTNERLVGNLADFLEIWGDADDDSLTSVVMGFDEKATKLIKDWVREGYLTLYTNDQGDDLHSLTPDIETVLDWVASLMQKRSFVGTESRFLDIIKKLRELVQNTSEDWRVKVAELEQQKLAIDEQIRVLTMTQTVQTFADYQVKERFQEVNVVARSLMRDFREVEDRFQFIYREIVQKQSAVDQTKGSLLGYALDALDELRQTDEGRSFEGFYHHLTDPMQKAELDELIRRVFDLLTERGLPPDDTFIRKIKFYLHTEGQKVNDSFHLLAKKLEKVISEKNIRERRKSLTLINEIRTLAFTAMDNPPKDDAFLTVDGKADYLSNDSTVSLQERETRIVPRALALANNDEADSGVEALVNQTVIDKSVLLANIRFLLRTQPQVTLREVVDEFGLKYGLSELMAYGSLAASSAKHVLNDTRRDTYAIASNRRVEFPEIIFCR</sequence>
<evidence type="ECO:0000313" key="1">
    <source>
        <dbReference type="EMBL" id="SOD89257.1"/>
    </source>
</evidence>
<accession>A0A286G133</accession>
<dbReference type="Pfam" id="PF11855">
    <property type="entry name" value="DUF3375"/>
    <property type="match status" value="1"/>
</dbReference>